<evidence type="ECO:0000256" key="1">
    <source>
        <dbReference type="SAM" id="MobiDB-lite"/>
    </source>
</evidence>
<dbReference type="GeneID" id="113216180"/>
<dbReference type="AlphaFoldDB" id="A0A9C6X038"/>
<organism evidence="2 3">
    <name type="scientific">Frankliniella occidentalis</name>
    <name type="common">Western flower thrips</name>
    <name type="synonym">Euthrips occidentalis</name>
    <dbReference type="NCBI Taxonomy" id="133901"/>
    <lineage>
        <taxon>Eukaryota</taxon>
        <taxon>Metazoa</taxon>
        <taxon>Ecdysozoa</taxon>
        <taxon>Arthropoda</taxon>
        <taxon>Hexapoda</taxon>
        <taxon>Insecta</taxon>
        <taxon>Pterygota</taxon>
        <taxon>Neoptera</taxon>
        <taxon>Paraneoptera</taxon>
        <taxon>Thysanoptera</taxon>
        <taxon>Terebrantia</taxon>
        <taxon>Thripoidea</taxon>
        <taxon>Thripidae</taxon>
        <taxon>Frankliniella</taxon>
    </lineage>
</organism>
<dbReference type="RefSeq" id="XP_052124113.1">
    <property type="nucleotide sequence ID" value="XM_052268153.1"/>
</dbReference>
<name>A0A9C6X038_FRAOC</name>
<protein>
    <submittedName>
        <fullName evidence="3">Uncharacterized protein LOC113216180 isoform X2</fullName>
    </submittedName>
</protein>
<evidence type="ECO:0000313" key="2">
    <source>
        <dbReference type="Proteomes" id="UP000504606"/>
    </source>
</evidence>
<accession>A0A9C6X038</accession>
<proteinExistence type="predicted"/>
<keyword evidence="2" id="KW-1185">Reference proteome</keyword>
<reference evidence="3" key="1">
    <citation type="submission" date="2025-08" db="UniProtKB">
        <authorList>
            <consortium name="RefSeq"/>
        </authorList>
    </citation>
    <scope>IDENTIFICATION</scope>
    <source>
        <tissue evidence="3">Whole organism</tissue>
    </source>
</reference>
<feature type="region of interest" description="Disordered" evidence="1">
    <location>
        <begin position="1"/>
        <end position="38"/>
    </location>
</feature>
<evidence type="ECO:0000313" key="3">
    <source>
        <dbReference type="RefSeq" id="XP_052124113.1"/>
    </source>
</evidence>
<gene>
    <name evidence="3" type="primary">LOC113216180</name>
</gene>
<dbReference type="Proteomes" id="UP000504606">
    <property type="component" value="Unplaced"/>
</dbReference>
<sequence length="437" mass="47863">MSPAPTRCQPPRACKSKKSRMSASEASRTPPTGTAMNHQEKDLVAAGRASPRLCALTRTKMRLWQTEDTLALKNYNDICDALAVAPPVDILAVAPAAPALDPLAGKLTVVPDDAANTTGLSRKLVLFTRGCVLAESVDSLIREVAQTVKRLEVDAELAWIFTSLQEANWSKLEHLQISAQELVPGGVTGAVGNLLWPQDVVLPRLQTVVVEPLYFEYSDTHRLFDISVEHFAALESLLRAHREQLDCVKLCLSQLLPLVEACSSDLHRLEVEIADNDDVAVLRRMRGLKQLKIGVDHLYPDFKLTDLLRCWVGPLEHLVLQDMIHETVVHALGAGALKRLLFLVIWSDWDDDTIRGTPGPLRHLPEALAGLPRLRSLALQVPLHVVLPDITPASIAALELLIVACECAKSRCRCAGETPSSLSLCRPRPRGLTSVAN</sequence>
<feature type="compositionally biased region" description="Polar residues" evidence="1">
    <location>
        <begin position="21"/>
        <end position="37"/>
    </location>
</feature>